<feature type="domain" description="Zn(2)-C6 fungal-type" evidence="7">
    <location>
        <begin position="24"/>
        <end position="54"/>
    </location>
</feature>
<dbReference type="GO" id="GO:0008270">
    <property type="term" value="F:zinc ion binding"/>
    <property type="evidence" value="ECO:0007669"/>
    <property type="project" value="InterPro"/>
</dbReference>
<dbReference type="EMBL" id="JACAZE010000001">
    <property type="protein sequence ID" value="KAF7322917.1"/>
    <property type="molecule type" value="Genomic_DNA"/>
</dbReference>
<dbReference type="SUPFAM" id="SSF57701">
    <property type="entry name" value="Zn2/Cys6 DNA-binding domain"/>
    <property type="match status" value="1"/>
</dbReference>
<reference evidence="8" key="1">
    <citation type="submission" date="2020-05" db="EMBL/GenBank/DDBJ databases">
        <title>Mycena genomes resolve the evolution of fungal bioluminescence.</title>
        <authorList>
            <person name="Tsai I.J."/>
        </authorList>
    </citation>
    <scope>NUCLEOTIDE SEQUENCE</scope>
    <source>
        <strain evidence="8">110903Hualien_Pintung</strain>
    </source>
</reference>
<dbReference type="Pfam" id="PF00172">
    <property type="entry name" value="Zn_clus"/>
    <property type="match status" value="1"/>
</dbReference>
<keyword evidence="2" id="KW-0479">Metal-binding</keyword>
<dbReference type="GO" id="GO:0005634">
    <property type="term" value="C:nucleus"/>
    <property type="evidence" value="ECO:0007669"/>
    <property type="project" value="UniProtKB-SubCell"/>
</dbReference>
<keyword evidence="4" id="KW-0238">DNA-binding</keyword>
<dbReference type="PANTHER" id="PTHR31845">
    <property type="entry name" value="FINGER DOMAIN PROTEIN, PUTATIVE-RELATED"/>
    <property type="match status" value="1"/>
</dbReference>
<dbReference type="InterPro" id="IPR051089">
    <property type="entry name" value="prtT"/>
</dbReference>
<sequence>MPSSNSSDNPEPQTTRKASKRAYACVHCKSLKVRCEFLADQGICKRCLEGEFECVPRTRKKRKPAPSHEELQERTFEQDRQIAALLAQWDKMRLSGRVRQLVSESGNYFSLSPPFPLNEPTTQTHGKRRALRRKLLQSLISLEGELPGLLRRRLCQDYFWGRYPQLTDILSRYFERVNPYFCLLDPALYSDPSELIWSSPFLFTAMCAVASRYDVAHPELSPQAYAFARNAAATALTDGSIGLDVCQAYMLLAVYPPPHKRWADERTWVFMGISIRMAIELKLDQPPQSIHDTRQCLNRTRTWLHCFCGDAFYAIQQGKLPMLSLDDYLARNSAEWYRLSDVPYDIYLCACIRILLRAAEWRVHRYENENDLVPFCLKADAEICAITDFWTTVFVQVRGVQPPNSVHVFRATNLQLVAAYIRLAILGDAFQHAPKETITADAEILHRALASAREVIDIALEQSRVGPHFPNTMDSHWLFLSFATAFLINLLRPRFEHLLFSETRQEILRLAKEVIAATEQVAVNAKHAPALYSRFLSSLLKNRDAFYVEGRDPRPPDVFEWSNVAPSTPIETGVDELLFQRDFTLDYFLQSINWQESNWEQPYYM</sequence>
<dbReference type="CDD" id="cd12148">
    <property type="entry name" value="fungal_TF_MHR"/>
    <property type="match status" value="1"/>
</dbReference>
<evidence type="ECO:0000313" key="9">
    <source>
        <dbReference type="Proteomes" id="UP000613580"/>
    </source>
</evidence>
<evidence type="ECO:0000256" key="3">
    <source>
        <dbReference type="ARBA" id="ARBA00023015"/>
    </source>
</evidence>
<dbReference type="PANTHER" id="PTHR31845:SF17">
    <property type="entry name" value="ZN(II)2CYS6 TRANSCRIPTION FACTOR (EUROFUNG)"/>
    <property type="match status" value="1"/>
</dbReference>
<dbReference type="InterPro" id="IPR001138">
    <property type="entry name" value="Zn2Cys6_DnaBD"/>
</dbReference>
<accession>A0A8H6TUD5</accession>
<evidence type="ECO:0000256" key="1">
    <source>
        <dbReference type="ARBA" id="ARBA00004123"/>
    </source>
</evidence>
<protein>
    <submittedName>
        <fullName evidence="8">Zn(2)-C6 fungal-type domain-containing protein</fullName>
    </submittedName>
</protein>
<dbReference type="GO" id="GO:0000981">
    <property type="term" value="F:DNA-binding transcription factor activity, RNA polymerase II-specific"/>
    <property type="evidence" value="ECO:0007669"/>
    <property type="project" value="InterPro"/>
</dbReference>
<evidence type="ECO:0000256" key="6">
    <source>
        <dbReference type="ARBA" id="ARBA00023242"/>
    </source>
</evidence>
<dbReference type="SMART" id="SM00906">
    <property type="entry name" value="Fungal_trans"/>
    <property type="match status" value="1"/>
</dbReference>
<dbReference type="InterPro" id="IPR007219">
    <property type="entry name" value="XnlR_reg_dom"/>
</dbReference>
<dbReference type="AlphaFoldDB" id="A0A8H6TUD5"/>
<comment type="subcellular location">
    <subcellularLocation>
        <location evidence="1">Nucleus</location>
    </subcellularLocation>
</comment>
<dbReference type="OrthoDB" id="3163292at2759"/>
<dbReference type="CDD" id="cd00067">
    <property type="entry name" value="GAL4"/>
    <property type="match status" value="1"/>
</dbReference>
<dbReference type="InterPro" id="IPR036864">
    <property type="entry name" value="Zn2-C6_fun-type_DNA-bd_sf"/>
</dbReference>
<organism evidence="8 9">
    <name type="scientific">Mycena chlorophos</name>
    <name type="common">Agaric fungus</name>
    <name type="synonym">Agaricus chlorophos</name>
    <dbReference type="NCBI Taxonomy" id="658473"/>
    <lineage>
        <taxon>Eukaryota</taxon>
        <taxon>Fungi</taxon>
        <taxon>Dikarya</taxon>
        <taxon>Basidiomycota</taxon>
        <taxon>Agaricomycotina</taxon>
        <taxon>Agaricomycetes</taxon>
        <taxon>Agaricomycetidae</taxon>
        <taxon>Agaricales</taxon>
        <taxon>Marasmiineae</taxon>
        <taxon>Mycenaceae</taxon>
        <taxon>Mycena</taxon>
    </lineage>
</organism>
<comment type="caution">
    <text evidence="8">The sequence shown here is derived from an EMBL/GenBank/DDBJ whole genome shotgun (WGS) entry which is preliminary data.</text>
</comment>
<evidence type="ECO:0000256" key="5">
    <source>
        <dbReference type="ARBA" id="ARBA00023163"/>
    </source>
</evidence>
<dbReference type="Proteomes" id="UP000613580">
    <property type="component" value="Unassembled WGS sequence"/>
</dbReference>
<proteinExistence type="predicted"/>
<dbReference type="Gene3D" id="4.10.240.10">
    <property type="entry name" value="Zn(2)-C6 fungal-type DNA-binding domain"/>
    <property type="match status" value="1"/>
</dbReference>
<name>A0A8H6TUD5_MYCCL</name>
<keyword evidence="3" id="KW-0805">Transcription regulation</keyword>
<dbReference type="PROSITE" id="PS00463">
    <property type="entry name" value="ZN2_CY6_FUNGAL_1"/>
    <property type="match status" value="1"/>
</dbReference>
<keyword evidence="6" id="KW-0539">Nucleus</keyword>
<dbReference type="Pfam" id="PF04082">
    <property type="entry name" value="Fungal_trans"/>
    <property type="match status" value="1"/>
</dbReference>
<dbReference type="GO" id="GO:0006351">
    <property type="term" value="P:DNA-templated transcription"/>
    <property type="evidence" value="ECO:0007669"/>
    <property type="project" value="InterPro"/>
</dbReference>
<keyword evidence="9" id="KW-1185">Reference proteome</keyword>
<gene>
    <name evidence="8" type="ORF">HMN09_00071200</name>
</gene>
<evidence type="ECO:0000313" key="8">
    <source>
        <dbReference type="EMBL" id="KAF7322917.1"/>
    </source>
</evidence>
<dbReference type="GO" id="GO:0000976">
    <property type="term" value="F:transcription cis-regulatory region binding"/>
    <property type="evidence" value="ECO:0007669"/>
    <property type="project" value="TreeGrafter"/>
</dbReference>
<keyword evidence="5" id="KW-0804">Transcription</keyword>
<evidence type="ECO:0000259" key="7">
    <source>
        <dbReference type="PROSITE" id="PS00463"/>
    </source>
</evidence>
<evidence type="ECO:0000256" key="4">
    <source>
        <dbReference type="ARBA" id="ARBA00023125"/>
    </source>
</evidence>
<evidence type="ECO:0000256" key="2">
    <source>
        <dbReference type="ARBA" id="ARBA00022723"/>
    </source>
</evidence>